<dbReference type="EMBL" id="AP018316">
    <property type="protein sequence ID" value="BAZ84439.1"/>
    <property type="molecule type" value="Genomic_DNA"/>
</dbReference>
<dbReference type="PANTHER" id="PTHR47649">
    <property type="entry name" value="RIBONUCLEASE D"/>
    <property type="match status" value="1"/>
</dbReference>
<protein>
    <submittedName>
        <fullName evidence="2">3'-5' exonuclease</fullName>
    </submittedName>
</protein>
<dbReference type="Pfam" id="PF01612">
    <property type="entry name" value="DNA_pol_A_exo1"/>
    <property type="match status" value="1"/>
</dbReference>
<dbReference type="OrthoDB" id="4224322at2"/>
<dbReference type="Gene3D" id="3.30.420.10">
    <property type="entry name" value="Ribonuclease H-like superfamily/Ribonuclease H"/>
    <property type="match status" value="1"/>
</dbReference>
<evidence type="ECO:0000313" key="2">
    <source>
        <dbReference type="EMBL" id="BAZ84439.1"/>
    </source>
</evidence>
<dbReference type="PANTHER" id="PTHR47649:SF1">
    <property type="entry name" value="RIBONUCLEASE D"/>
    <property type="match status" value="1"/>
</dbReference>
<dbReference type="GO" id="GO:0006139">
    <property type="term" value="P:nucleobase-containing compound metabolic process"/>
    <property type="evidence" value="ECO:0007669"/>
    <property type="project" value="InterPro"/>
</dbReference>
<evidence type="ECO:0000259" key="1">
    <source>
        <dbReference type="SMART" id="SM00474"/>
    </source>
</evidence>
<dbReference type="GO" id="GO:0003676">
    <property type="term" value="F:nucleic acid binding"/>
    <property type="evidence" value="ECO:0007669"/>
    <property type="project" value="InterPro"/>
</dbReference>
<dbReference type="CDD" id="cd06142">
    <property type="entry name" value="RNaseD_exo"/>
    <property type="match status" value="1"/>
</dbReference>
<reference evidence="2 3" key="1">
    <citation type="submission" date="2017-06" db="EMBL/GenBank/DDBJ databases">
        <title>Genome sequencing of cyanobaciteial culture collection at National Institute for Environmental Studies (NIES).</title>
        <authorList>
            <person name="Hirose Y."/>
            <person name="Shimura Y."/>
            <person name="Fujisawa T."/>
            <person name="Nakamura Y."/>
            <person name="Kawachi M."/>
        </authorList>
    </citation>
    <scope>NUCLEOTIDE SEQUENCE [LARGE SCALE GENOMIC DNA]</scope>
    <source>
        <strain evidence="2 3">NIES-806</strain>
    </source>
</reference>
<dbReference type="InterPro" id="IPR036397">
    <property type="entry name" value="RNaseH_sf"/>
</dbReference>
<dbReference type="InterPro" id="IPR051086">
    <property type="entry name" value="RNase_D-like"/>
</dbReference>
<dbReference type="InterPro" id="IPR002562">
    <property type="entry name" value="3'-5'_exonuclease_dom"/>
</dbReference>
<proteinExistence type="predicted"/>
<feature type="domain" description="3'-5' exonuclease" evidence="1">
    <location>
        <begin position="5"/>
        <end position="177"/>
    </location>
</feature>
<dbReference type="InterPro" id="IPR012337">
    <property type="entry name" value="RNaseH-like_sf"/>
</dbReference>
<keyword evidence="2" id="KW-0269">Exonuclease</keyword>
<dbReference type="SMART" id="SM00474">
    <property type="entry name" value="35EXOc"/>
    <property type="match status" value="1"/>
</dbReference>
<name>A0A1Z4UZA4_9CYAN</name>
<dbReference type="GO" id="GO:0008408">
    <property type="term" value="F:3'-5' exonuclease activity"/>
    <property type="evidence" value="ECO:0007669"/>
    <property type="project" value="InterPro"/>
</dbReference>
<dbReference type="SUPFAM" id="SSF53098">
    <property type="entry name" value="Ribonuclease H-like"/>
    <property type="match status" value="1"/>
</dbReference>
<sequence>MTLQDFQVSDRDLSDEILAEYLKSPAIAVDTETMGLLPGRDRLCLVQLCNPEGQVTAIRIARGQTVAPNLKVLMEATDIVKVFHFARFDIATLRQNLDIIVQPIFCTKIASKLARTYTNRHGLKDVVLELEKVELDKSSQCSDWGNASNLSDAQLSYAANDVRYLLSVREKLTTMLEREERWQVAQECFQVLPTIVTLDLLQFKDLFEH</sequence>
<dbReference type="RefSeq" id="WP_096663884.1">
    <property type="nucleotide sequence ID" value="NZ_AP018316.1"/>
</dbReference>
<dbReference type="KEGG" id="dcm:NIES806_06250"/>
<dbReference type="Proteomes" id="UP000218702">
    <property type="component" value="Chromosome"/>
</dbReference>
<organism evidence="2 3">
    <name type="scientific">Dolichospermum compactum NIES-806</name>
    <dbReference type="NCBI Taxonomy" id="1973481"/>
    <lineage>
        <taxon>Bacteria</taxon>
        <taxon>Bacillati</taxon>
        <taxon>Cyanobacteriota</taxon>
        <taxon>Cyanophyceae</taxon>
        <taxon>Nostocales</taxon>
        <taxon>Aphanizomenonaceae</taxon>
        <taxon>Dolichospermum</taxon>
        <taxon>Dolichospermum compactum</taxon>
    </lineage>
</organism>
<keyword evidence="2" id="KW-0378">Hydrolase</keyword>
<dbReference type="AlphaFoldDB" id="A0A1Z4UZA4"/>
<gene>
    <name evidence="2" type="ORF">NIES806_06250</name>
</gene>
<keyword evidence="2" id="KW-0540">Nuclease</keyword>
<evidence type="ECO:0000313" key="3">
    <source>
        <dbReference type="Proteomes" id="UP000218702"/>
    </source>
</evidence>
<keyword evidence="3" id="KW-1185">Reference proteome</keyword>
<accession>A0A1Z4UZA4</accession>